<gene>
    <name evidence="1" type="ORF">SDC9_45120</name>
</gene>
<reference evidence="1" key="1">
    <citation type="submission" date="2019-08" db="EMBL/GenBank/DDBJ databases">
        <authorList>
            <person name="Kucharzyk K."/>
            <person name="Murdoch R.W."/>
            <person name="Higgins S."/>
            <person name="Loffler F."/>
        </authorList>
    </citation>
    <scope>NUCLEOTIDE SEQUENCE</scope>
</reference>
<evidence type="ECO:0000313" key="1">
    <source>
        <dbReference type="EMBL" id="MPL98908.1"/>
    </source>
</evidence>
<sequence>MALVLVKKCLTITEMLIGAISQLKQVLELVLIAVQVKKTIIITIMEELKQEHVLELKQAIIKVMAVDMVIMDKTNK</sequence>
<organism evidence="1">
    <name type="scientific">bioreactor metagenome</name>
    <dbReference type="NCBI Taxonomy" id="1076179"/>
    <lineage>
        <taxon>unclassified sequences</taxon>
        <taxon>metagenomes</taxon>
        <taxon>ecological metagenomes</taxon>
    </lineage>
</organism>
<comment type="caution">
    <text evidence="1">The sequence shown here is derived from an EMBL/GenBank/DDBJ whole genome shotgun (WGS) entry which is preliminary data.</text>
</comment>
<proteinExistence type="predicted"/>
<name>A0A644W5N8_9ZZZZ</name>
<dbReference type="AlphaFoldDB" id="A0A644W5N8"/>
<protein>
    <submittedName>
        <fullName evidence="1">Uncharacterized protein</fullName>
    </submittedName>
</protein>
<accession>A0A644W5N8</accession>
<dbReference type="EMBL" id="VSSQ01000635">
    <property type="protein sequence ID" value="MPL98908.1"/>
    <property type="molecule type" value="Genomic_DNA"/>
</dbReference>